<feature type="domain" description="ParB-like N-terminal" evidence="1">
    <location>
        <begin position="5"/>
        <end position="97"/>
    </location>
</feature>
<sequence>MSETIILEVSRLRRSRYNPRMVQDPERKRILLESVRREGVRQPLLVYPAGDGFYEVLDGGRRLEAAREAGLEKVPCIFIEPEDIPRKSLSIHLSQDDLTPEELVTFVERLVKEEVFKNVDEVCRYLGVSRSWYYQLKKAAKLKPMREDVPVTTLALVERYGLTEEKKQQVLDMLAQKPLPRNVLRQALRMASENPDVDPVKAIEIHSSSMPQRLEENVLTASGCYTYFLTRQTSALEFTARRGVETVWRAVIPLEDLHIVKMLWQQA</sequence>
<dbReference type="GO" id="GO:0007059">
    <property type="term" value="P:chromosome segregation"/>
    <property type="evidence" value="ECO:0007669"/>
    <property type="project" value="TreeGrafter"/>
</dbReference>
<evidence type="ECO:0000259" key="1">
    <source>
        <dbReference type="SMART" id="SM00470"/>
    </source>
</evidence>
<dbReference type="InterPro" id="IPR003115">
    <property type="entry name" value="ParB_N"/>
</dbReference>
<dbReference type="Gene3D" id="3.90.1530.10">
    <property type="entry name" value="Conserved hypothetical protein from pyrococcus furiosus pfu- 392566-001, ParB domain"/>
    <property type="match status" value="1"/>
</dbReference>
<dbReference type="SMART" id="SM00470">
    <property type="entry name" value="ParB"/>
    <property type="match status" value="1"/>
</dbReference>
<accession>A0A7C5QE99</accession>
<proteinExistence type="predicted"/>
<protein>
    <recommendedName>
        <fullName evidence="1">ParB-like N-terminal domain-containing protein</fullName>
    </recommendedName>
</protein>
<reference evidence="2" key="1">
    <citation type="journal article" date="2020" name="mSystems">
        <title>Genome- and Community-Level Interaction Insights into Carbon Utilization and Element Cycling Functions of Hydrothermarchaeota in Hydrothermal Sediment.</title>
        <authorList>
            <person name="Zhou Z."/>
            <person name="Liu Y."/>
            <person name="Xu W."/>
            <person name="Pan J."/>
            <person name="Luo Z.H."/>
            <person name="Li M."/>
        </authorList>
    </citation>
    <scope>NUCLEOTIDE SEQUENCE [LARGE SCALE GENOMIC DNA]</scope>
    <source>
        <strain evidence="2">SpSt-1056</strain>
    </source>
</reference>
<evidence type="ECO:0000313" key="2">
    <source>
        <dbReference type="EMBL" id="HHK69208.1"/>
    </source>
</evidence>
<dbReference type="InterPro" id="IPR050336">
    <property type="entry name" value="Chromosome_partition/occlusion"/>
</dbReference>
<name>A0A7C5QE99_CALS0</name>
<comment type="caution">
    <text evidence="2">The sequence shown here is derived from an EMBL/GenBank/DDBJ whole genome shotgun (WGS) entry which is preliminary data.</text>
</comment>
<organism evidence="2">
    <name type="scientific">Caldiarchaeum subterraneum</name>
    <dbReference type="NCBI Taxonomy" id="311458"/>
    <lineage>
        <taxon>Archaea</taxon>
        <taxon>Nitrososphaerota</taxon>
        <taxon>Candidatus Caldarchaeales</taxon>
        <taxon>Candidatus Caldarchaeaceae</taxon>
        <taxon>Candidatus Caldarchaeum</taxon>
    </lineage>
</organism>
<dbReference type="InterPro" id="IPR036086">
    <property type="entry name" value="ParB/Sulfiredoxin_sf"/>
</dbReference>
<dbReference type="PANTHER" id="PTHR33375">
    <property type="entry name" value="CHROMOSOME-PARTITIONING PROTEIN PARB-RELATED"/>
    <property type="match status" value="1"/>
</dbReference>
<dbReference type="PANTHER" id="PTHR33375:SF7">
    <property type="entry name" value="CHROMOSOME 2-PARTITIONING PROTEIN PARB-RELATED"/>
    <property type="match status" value="1"/>
</dbReference>
<dbReference type="GO" id="GO:0005694">
    <property type="term" value="C:chromosome"/>
    <property type="evidence" value="ECO:0007669"/>
    <property type="project" value="TreeGrafter"/>
</dbReference>
<dbReference type="EMBL" id="DRWN01000070">
    <property type="protein sequence ID" value="HHK69208.1"/>
    <property type="molecule type" value="Genomic_DNA"/>
</dbReference>
<gene>
    <name evidence="2" type="ORF">ENM11_08730</name>
</gene>
<dbReference type="SUPFAM" id="SSF110849">
    <property type="entry name" value="ParB/Sulfiredoxin"/>
    <property type="match status" value="1"/>
</dbReference>
<dbReference type="Pfam" id="PF02195">
    <property type="entry name" value="ParB_N"/>
    <property type="match status" value="1"/>
</dbReference>
<dbReference type="AlphaFoldDB" id="A0A7C5QE99"/>